<evidence type="ECO:0000313" key="5">
    <source>
        <dbReference type="Proteomes" id="UP001302477"/>
    </source>
</evidence>
<feature type="chain" id="PRO_5043972748" evidence="1">
    <location>
        <begin position="24"/>
        <end position="368"/>
    </location>
</feature>
<dbReference type="Gene3D" id="3.40.50.1110">
    <property type="entry name" value="SGNH hydrolase"/>
    <property type="match status" value="1"/>
</dbReference>
<dbReference type="KEGG" id="mpaf:R5R33_16250"/>
<dbReference type="PANTHER" id="PTHR37834">
    <property type="entry name" value="GDSL-LIKE LIPASE/ACYLHYDROLASE DOMAIN PROTEIN (AFU_ORTHOLOGUE AFUA_2G00620)"/>
    <property type="match status" value="1"/>
</dbReference>
<dbReference type="EMBL" id="CP137555">
    <property type="protein sequence ID" value="WOX05277.1"/>
    <property type="molecule type" value="Genomic_DNA"/>
</dbReference>
<dbReference type="AlphaFoldDB" id="A0AAU0MZE3"/>
<keyword evidence="5" id="KW-1185">Reference proteome</keyword>
<dbReference type="InterPro" id="IPR013830">
    <property type="entry name" value="SGNH_hydro"/>
</dbReference>
<dbReference type="Proteomes" id="UP001302477">
    <property type="component" value="Chromosome"/>
</dbReference>
<accession>A0AAU0MZE3</accession>
<evidence type="ECO:0000259" key="3">
    <source>
        <dbReference type="Pfam" id="PF17996"/>
    </source>
</evidence>
<organism evidence="4 5">
    <name type="scientific">Microbulbifer pacificus</name>
    <dbReference type="NCBI Taxonomy" id="407164"/>
    <lineage>
        <taxon>Bacteria</taxon>
        <taxon>Pseudomonadati</taxon>
        <taxon>Pseudomonadota</taxon>
        <taxon>Gammaproteobacteria</taxon>
        <taxon>Cellvibrionales</taxon>
        <taxon>Microbulbiferaceae</taxon>
        <taxon>Microbulbifer</taxon>
    </lineage>
</organism>
<keyword evidence="4" id="KW-0378">Hydrolase</keyword>
<dbReference type="InterPro" id="IPR040794">
    <property type="entry name" value="CE2_N"/>
</dbReference>
<dbReference type="GO" id="GO:0052689">
    <property type="term" value="F:carboxylic ester hydrolase activity"/>
    <property type="evidence" value="ECO:0007669"/>
    <property type="project" value="InterPro"/>
</dbReference>
<evidence type="ECO:0000313" key="4">
    <source>
        <dbReference type="EMBL" id="WOX05277.1"/>
    </source>
</evidence>
<sequence length="368" mass="40808">MKNWSLFAAALALAGLSAAPAYADGASVAVPANAAELQYTGRIDFSDRRAPVLSWPGSSVRANFTGTALHITLDDNTGSNFYNVIVDGNAAHPFVLQTNKGEHSYEISRVLPPGEHTVEIYKRTEGEYGATRFKGLQLSSSGKLLPATARPTRHMEIFGDSISCGMGNEGANNGRDDLPAEQNHYWTYGAVAARALDAELHTICRSGIGIMVSWFPYTMSAYYDQLNGVGDNDSRWDFQHWTPDVVVINLFQNDSWLVDSKKRLQPVPDDQQRIDAYVDFVRDIRIRYPDANIICALGSMDATANNKWPDYIRKAVAQIQKETGDTKLHTLFFDYTGYAQHPRVAQHIVNGEKLAAFAREKMGWQDGH</sequence>
<feature type="domain" description="SGNH hydrolase-type esterase" evidence="2">
    <location>
        <begin position="157"/>
        <end position="339"/>
    </location>
</feature>
<dbReference type="PANTHER" id="PTHR37834:SF2">
    <property type="entry name" value="ESTERASE, SGNH HYDROLASE-TYPE"/>
    <property type="match status" value="1"/>
</dbReference>
<dbReference type="Pfam" id="PF17996">
    <property type="entry name" value="CE2_N"/>
    <property type="match status" value="1"/>
</dbReference>
<proteinExistence type="predicted"/>
<dbReference type="RefSeq" id="WP_318953751.1">
    <property type="nucleotide sequence ID" value="NZ_CP137555.1"/>
</dbReference>
<dbReference type="InterPro" id="IPR036514">
    <property type="entry name" value="SGNH_hydro_sf"/>
</dbReference>
<feature type="domain" description="Carbohydrate esterase 2 N-terminal" evidence="3">
    <location>
        <begin position="39"/>
        <end position="147"/>
    </location>
</feature>
<protein>
    <submittedName>
        <fullName evidence="4">SGNH/GDSL hydrolase family protein</fullName>
        <ecNumber evidence="4">3.1.-.-</ecNumber>
    </submittedName>
</protein>
<name>A0AAU0MZE3_9GAMM</name>
<dbReference type="EC" id="3.1.-.-" evidence="4"/>
<dbReference type="InterPro" id="IPR037461">
    <property type="entry name" value="CtCE2-like_dom"/>
</dbReference>
<feature type="signal peptide" evidence="1">
    <location>
        <begin position="1"/>
        <end position="23"/>
    </location>
</feature>
<dbReference type="SUPFAM" id="SSF52266">
    <property type="entry name" value="SGNH hydrolase"/>
    <property type="match status" value="1"/>
</dbReference>
<dbReference type="InterPro" id="IPR052762">
    <property type="entry name" value="PCW_deacetylase/CE"/>
</dbReference>
<dbReference type="CDD" id="cd01831">
    <property type="entry name" value="Endoglucanase_E_like"/>
    <property type="match status" value="1"/>
</dbReference>
<gene>
    <name evidence="4" type="ORF">R5R33_16250</name>
</gene>
<evidence type="ECO:0000259" key="2">
    <source>
        <dbReference type="Pfam" id="PF13472"/>
    </source>
</evidence>
<reference evidence="4 5" key="1">
    <citation type="submission" date="2023-10" db="EMBL/GenBank/DDBJ databases">
        <title>Description of Microbulbifer bruguierae sp. nov., isolated from the sediments of mangrove plant Bruguiera sexangula and comparative genomic analyses of the genus Microbulbifer.</title>
        <authorList>
            <person name="Long M."/>
        </authorList>
    </citation>
    <scope>NUCLEOTIDE SEQUENCE [LARGE SCALE GENOMIC DNA]</scope>
    <source>
        <strain evidence="4 5">SPO729</strain>
    </source>
</reference>
<dbReference type="Pfam" id="PF13472">
    <property type="entry name" value="Lipase_GDSL_2"/>
    <property type="match status" value="1"/>
</dbReference>
<keyword evidence="1" id="KW-0732">Signal</keyword>
<dbReference type="Gene3D" id="2.60.120.260">
    <property type="entry name" value="Galactose-binding domain-like"/>
    <property type="match status" value="1"/>
</dbReference>
<evidence type="ECO:0000256" key="1">
    <source>
        <dbReference type="SAM" id="SignalP"/>
    </source>
</evidence>